<name>A0A1C3UM24_9BRAD</name>
<dbReference type="InterPro" id="IPR016032">
    <property type="entry name" value="Sig_transdc_resp-reg_C-effctor"/>
</dbReference>
<dbReference type="AlphaFoldDB" id="A0A1C3UM24"/>
<organism evidence="2 3">
    <name type="scientific">Bradyrhizobium shewense</name>
    <dbReference type="NCBI Taxonomy" id="1761772"/>
    <lineage>
        <taxon>Bacteria</taxon>
        <taxon>Pseudomonadati</taxon>
        <taxon>Pseudomonadota</taxon>
        <taxon>Alphaproteobacteria</taxon>
        <taxon>Hyphomicrobiales</taxon>
        <taxon>Nitrobacteraceae</taxon>
        <taxon>Bradyrhizobium</taxon>
    </lineage>
</organism>
<dbReference type="GO" id="GO:0003677">
    <property type="term" value="F:DNA binding"/>
    <property type="evidence" value="ECO:0007669"/>
    <property type="project" value="UniProtKB-KW"/>
</dbReference>
<proteinExistence type="predicted"/>
<keyword evidence="3" id="KW-1185">Reference proteome</keyword>
<protein>
    <submittedName>
        <fullName evidence="2">DNA-binding transcriptional regulator, CsgD family</fullName>
    </submittedName>
</protein>
<sequence>MHGSQKLPDLVESIYDAGLDPSLWNNAVAGIRDFVGGQACGLFSKDSISKSGVTHYYCGADPHYIQLYAETHSKFDPLTVLPPHGRIVSIPDLVNFDEYRRGRFYQEWMQPQGCSDAANVVLEMSNASRPVMMTVLSGRRMVDRRMKQRLSLLVPHASRALLINRAMTAQLTLATALADVLDSLTVGIFLLDGLCRLVHANSAGQLLLAADDVVRSVAGQLVTSNAEANRSLRKAFADHRDGAVLAAGGGAIPLLSATGERYVAHMLPLSSLLRNGSERVVDAAGALLVRKVSLGGQSCGELIARTFELTPAELRVFLSIVEVGGVPETAATLGIAETTVKTHLHRVFAKTGVSRQADLVKLAAGFANPLVH</sequence>
<evidence type="ECO:0000313" key="2">
    <source>
        <dbReference type="EMBL" id="SCB16407.1"/>
    </source>
</evidence>
<dbReference type="SMART" id="SM00421">
    <property type="entry name" value="HTH_LUXR"/>
    <property type="match status" value="1"/>
</dbReference>
<feature type="domain" description="HTH luxR-type" evidence="1">
    <location>
        <begin position="306"/>
        <end position="363"/>
    </location>
</feature>
<keyword evidence="2" id="KW-0238">DNA-binding</keyword>
<dbReference type="InterPro" id="IPR000792">
    <property type="entry name" value="Tscrpt_reg_LuxR_C"/>
</dbReference>
<dbReference type="SUPFAM" id="SSF46894">
    <property type="entry name" value="C-terminal effector domain of the bipartite response regulators"/>
    <property type="match status" value="1"/>
</dbReference>
<dbReference type="InterPro" id="IPR036388">
    <property type="entry name" value="WH-like_DNA-bd_sf"/>
</dbReference>
<dbReference type="Pfam" id="PF00196">
    <property type="entry name" value="GerE"/>
    <property type="match status" value="1"/>
</dbReference>
<dbReference type="EMBL" id="FMAI01000002">
    <property type="protein sequence ID" value="SCB16407.1"/>
    <property type="molecule type" value="Genomic_DNA"/>
</dbReference>
<evidence type="ECO:0000313" key="3">
    <source>
        <dbReference type="Proteomes" id="UP000199184"/>
    </source>
</evidence>
<dbReference type="Proteomes" id="UP000199184">
    <property type="component" value="Unassembled WGS sequence"/>
</dbReference>
<reference evidence="3" key="1">
    <citation type="submission" date="2016-08" db="EMBL/GenBank/DDBJ databases">
        <authorList>
            <person name="Varghese N."/>
            <person name="Submissions Spin"/>
        </authorList>
    </citation>
    <scope>NUCLEOTIDE SEQUENCE [LARGE SCALE GENOMIC DNA]</scope>
    <source>
        <strain evidence="3">ERR11</strain>
    </source>
</reference>
<dbReference type="GO" id="GO:0006355">
    <property type="term" value="P:regulation of DNA-templated transcription"/>
    <property type="evidence" value="ECO:0007669"/>
    <property type="project" value="InterPro"/>
</dbReference>
<dbReference type="RefSeq" id="WP_091954228.1">
    <property type="nucleotide sequence ID" value="NZ_FMAI01000002.1"/>
</dbReference>
<dbReference type="Gene3D" id="1.10.10.10">
    <property type="entry name" value="Winged helix-like DNA-binding domain superfamily/Winged helix DNA-binding domain"/>
    <property type="match status" value="1"/>
</dbReference>
<evidence type="ECO:0000259" key="1">
    <source>
        <dbReference type="SMART" id="SM00421"/>
    </source>
</evidence>
<gene>
    <name evidence="2" type="ORF">GA0061098_1002118</name>
</gene>
<accession>A0A1C3UM24</accession>